<sequence length="528" mass="60151">MIKYLMNGVGTAANGGFIPKGLPGYQPNIGYGFQPDKALELIKSYKKEKGNMPPITLQIVSEYADLAEFIQAQCAKVGLNIKFEEDLDQVIAAAMKEGVEQFVLPAIDSAYHHAMWELKNKFPERIHLMIGLHPTHVKPESMKEELQKVEEELATGKYVAVDRLVMEKKQCCRQLMELYPNETIISCSTAGDIIDDEVLEGHATSVVVEFEKSNFETKEAESAQRPSFSPSDAVYLITPDRFANGNPKNDINPKARERKLDRSNPGGRHGGDIQGIINHLDYVSDLGFTFIWPTPMIENDMEAYSYHGYAATDFYQIDARYGTNEEYKKMVKAAKEKGLGVIKDVVLNHIGSEHWFFKDPPYKDWINEVYPGKFTQTSHIKMAEVSPYATEIDQKEYTDGWFVDTMPDLNQRNPQMAKYLIQNSIWWVEYAGIRGIRVDTYSYSDKDFLTQWTKALTTEYPNLNIVGEEWINIAPYVAYWQAGKDNFDGYTQEEIERYIHIAQQAIAPNGYLILGLGYEKLGSNPNWL</sequence>
<accession>A0A7R8WAY1</accession>
<dbReference type="SMART" id="SM00642">
    <property type="entry name" value="Aamy"/>
    <property type="match status" value="1"/>
</dbReference>
<gene>
    <name evidence="5" type="ORF">CTOB1V02_LOCUS5529</name>
</gene>
<dbReference type="InterPro" id="IPR017853">
    <property type="entry name" value="GH"/>
</dbReference>
<dbReference type="AlphaFoldDB" id="A0A7R8WAY1"/>
<protein>
    <submittedName>
        <fullName evidence="5">Uncharacterized protein</fullName>
    </submittedName>
</protein>
<dbReference type="InterPro" id="IPR001130">
    <property type="entry name" value="TatD-like"/>
</dbReference>
<evidence type="ECO:0000256" key="1">
    <source>
        <dbReference type="ARBA" id="ARBA00009275"/>
    </source>
</evidence>
<dbReference type="GO" id="GO:0016798">
    <property type="term" value="F:hydrolase activity, acting on glycosyl bonds"/>
    <property type="evidence" value="ECO:0007669"/>
    <property type="project" value="UniProtKB-KW"/>
</dbReference>
<dbReference type="InterPro" id="IPR032466">
    <property type="entry name" value="Metal_Hydrolase"/>
</dbReference>
<dbReference type="PANTHER" id="PTHR10357">
    <property type="entry name" value="ALPHA-AMYLASE FAMILY MEMBER"/>
    <property type="match status" value="1"/>
</dbReference>
<feature type="compositionally biased region" description="Basic and acidic residues" evidence="4">
    <location>
        <begin position="251"/>
        <end position="262"/>
    </location>
</feature>
<dbReference type="GO" id="GO:0016788">
    <property type="term" value="F:hydrolase activity, acting on ester bonds"/>
    <property type="evidence" value="ECO:0007669"/>
    <property type="project" value="InterPro"/>
</dbReference>
<dbReference type="Gene3D" id="3.10.105.10">
    <property type="entry name" value="Dipeptide-binding Protein, Domain 3"/>
    <property type="match status" value="1"/>
</dbReference>
<dbReference type="GO" id="GO:0005975">
    <property type="term" value="P:carbohydrate metabolic process"/>
    <property type="evidence" value="ECO:0007669"/>
    <property type="project" value="InterPro"/>
</dbReference>
<dbReference type="PANTHER" id="PTHR10357:SF210">
    <property type="entry name" value="MALTODEXTRIN GLUCOSIDASE"/>
    <property type="match status" value="1"/>
</dbReference>
<dbReference type="SUPFAM" id="SSF51445">
    <property type="entry name" value="(Trans)glycosidases"/>
    <property type="match status" value="1"/>
</dbReference>
<dbReference type="EMBL" id="OB661202">
    <property type="protein sequence ID" value="CAD7227628.1"/>
    <property type="molecule type" value="Genomic_DNA"/>
</dbReference>
<feature type="region of interest" description="Disordered" evidence="4">
    <location>
        <begin position="239"/>
        <end position="271"/>
    </location>
</feature>
<dbReference type="Pfam" id="PF00128">
    <property type="entry name" value="Alpha-amylase"/>
    <property type="match status" value="1"/>
</dbReference>
<name>A0A7R8WAY1_9CRUS</name>
<dbReference type="SUPFAM" id="SSF51556">
    <property type="entry name" value="Metallo-dependent hydrolases"/>
    <property type="match status" value="1"/>
</dbReference>
<keyword evidence="2" id="KW-0378">Hydrolase</keyword>
<reference evidence="5" key="1">
    <citation type="submission" date="2020-11" db="EMBL/GenBank/DDBJ databases">
        <authorList>
            <person name="Tran Van P."/>
        </authorList>
    </citation>
    <scope>NUCLEOTIDE SEQUENCE</scope>
</reference>
<dbReference type="Gene3D" id="3.20.20.80">
    <property type="entry name" value="Glycosidases"/>
    <property type="match status" value="1"/>
</dbReference>
<comment type="similarity">
    <text evidence="1">Belongs to the metallo-dependent hydrolases superfamily. TatD-type hydrolase family.</text>
</comment>
<dbReference type="SUPFAM" id="SSF53850">
    <property type="entry name" value="Periplasmic binding protein-like II"/>
    <property type="match status" value="1"/>
</dbReference>
<evidence type="ECO:0000256" key="2">
    <source>
        <dbReference type="ARBA" id="ARBA00022801"/>
    </source>
</evidence>
<dbReference type="OrthoDB" id="1740265at2759"/>
<evidence type="ECO:0000313" key="5">
    <source>
        <dbReference type="EMBL" id="CAD7227628.1"/>
    </source>
</evidence>
<evidence type="ECO:0000256" key="4">
    <source>
        <dbReference type="SAM" id="MobiDB-lite"/>
    </source>
</evidence>
<evidence type="ECO:0000256" key="3">
    <source>
        <dbReference type="ARBA" id="ARBA00023295"/>
    </source>
</evidence>
<proteinExistence type="inferred from homology"/>
<dbReference type="Pfam" id="PF01026">
    <property type="entry name" value="TatD_DNase"/>
    <property type="match status" value="1"/>
</dbReference>
<organism evidence="5">
    <name type="scientific">Cyprideis torosa</name>
    <dbReference type="NCBI Taxonomy" id="163714"/>
    <lineage>
        <taxon>Eukaryota</taxon>
        <taxon>Metazoa</taxon>
        <taxon>Ecdysozoa</taxon>
        <taxon>Arthropoda</taxon>
        <taxon>Crustacea</taxon>
        <taxon>Oligostraca</taxon>
        <taxon>Ostracoda</taxon>
        <taxon>Podocopa</taxon>
        <taxon>Podocopida</taxon>
        <taxon>Cytherocopina</taxon>
        <taxon>Cytheroidea</taxon>
        <taxon>Cytherideidae</taxon>
        <taxon>Cyprideis</taxon>
    </lineage>
</organism>
<dbReference type="InterPro" id="IPR006047">
    <property type="entry name" value="GH13_cat_dom"/>
</dbReference>
<keyword evidence="3" id="KW-0326">Glycosidase</keyword>
<feature type="non-terminal residue" evidence="5">
    <location>
        <position position="1"/>
    </location>
</feature>